<reference evidence="3" key="2">
    <citation type="submission" date="2021-08" db="EMBL/GenBank/DDBJ databases">
        <authorList>
            <person name="Gostincar C."/>
            <person name="Sun X."/>
            <person name="Song Z."/>
            <person name="Gunde-Cimerman N."/>
        </authorList>
    </citation>
    <scope>NUCLEOTIDE SEQUENCE</scope>
    <source>
        <strain evidence="3">EXF-9298</strain>
    </source>
</reference>
<accession>A0A9P8JYA5</accession>
<dbReference type="PANTHER" id="PTHR36578">
    <property type="entry name" value="CHROMOSOME 15, WHOLE GENOME SHOTGUN SEQUENCE"/>
    <property type="match status" value="1"/>
</dbReference>
<protein>
    <recommendedName>
        <fullName evidence="5">Carbohydrate-binding-like protein</fullName>
    </recommendedName>
</protein>
<evidence type="ECO:0000313" key="3">
    <source>
        <dbReference type="EMBL" id="KAG9988496.1"/>
    </source>
</evidence>
<feature type="chain" id="PRO_5040279076" description="Carbohydrate-binding-like protein" evidence="2">
    <location>
        <begin position="16"/>
        <end position="401"/>
    </location>
</feature>
<evidence type="ECO:0000256" key="2">
    <source>
        <dbReference type="SAM" id="SignalP"/>
    </source>
</evidence>
<gene>
    <name evidence="3" type="ORF">KCU98_g2560</name>
</gene>
<keyword evidence="2" id="KW-0732">Signal</keyword>
<dbReference type="AlphaFoldDB" id="A0A9P8JYA5"/>
<name>A0A9P8JYA5_AURME</name>
<dbReference type="Proteomes" id="UP000729357">
    <property type="component" value="Unassembled WGS sequence"/>
</dbReference>
<feature type="non-terminal residue" evidence="3">
    <location>
        <position position="1"/>
    </location>
</feature>
<dbReference type="EMBL" id="JAHFXS010000145">
    <property type="protein sequence ID" value="KAG9988496.1"/>
    <property type="molecule type" value="Genomic_DNA"/>
</dbReference>
<feature type="region of interest" description="Disordered" evidence="1">
    <location>
        <begin position="105"/>
        <end position="135"/>
    </location>
</feature>
<sequence length="401" mass="41721">MRSFVLASLAGLAVAAPAAMPQDSFDWDIIDAAVEPTPTGAPMGVVSSTSSLNIASINAAATSAVSSAYSQALADPVTTTGLTSAAAAATSTVADDSAAATSTVADSAAETGSSLDKRDGTCASQPSGSGPKTTPDTAAAFLANTIYNTTALAAGTPPGYNVTFGPNQGATSASVYLGYYTLTSYDPYKCQEYCDQATNCYAFNIYFERDPTKDPNAVNCPNPASTVNIKCSLWGSQIDATTATNNGQWRDSFQVVVAGSMGFNKVAAPPTCDGFNAPTELAGAIQAPSGYMGSRMYPGPYDPKQCASACIATNQYSQKHPRSDGTYDPCNFFNSYVLSKNGDPQGTYCSMYTGTWGKSLSTNYGQWRGSDRYTVGQSYGHTLTTQDPGYVSVQNGYRKGN</sequence>
<keyword evidence="4" id="KW-1185">Reference proteome</keyword>
<proteinExistence type="predicted"/>
<reference evidence="3" key="1">
    <citation type="journal article" date="2021" name="J Fungi (Basel)">
        <title>Virulence traits and population genomics of the black yeast Aureobasidium melanogenum.</title>
        <authorList>
            <person name="Cernosa A."/>
            <person name="Sun X."/>
            <person name="Gostincar C."/>
            <person name="Fang C."/>
            <person name="Gunde-Cimerman N."/>
            <person name="Song Z."/>
        </authorList>
    </citation>
    <scope>NUCLEOTIDE SEQUENCE</scope>
    <source>
        <strain evidence="3">EXF-9298</strain>
    </source>
</reference>
<feature type="signal peptide" evidence="2">
    <location>
        <begin position="1"/>
        <end position="15"/>
    </location>
</feature>
<evidence type="ECO:0000256" key="1">
    <source>
        <dbReference type="SAM" id="MobiDB-lite"/>
    </source>
</evidence>
<feature type="compositionally biased region" description="Polar residues" evidence="1">
    <location>
        <begin position="122"/>
        <end position="135"/>
    </location>
</feature>
<evidence type="ECO:0008006" key="5">
    <source>
        <dbReference type="Google" id="ProtNLM"/>
    </source>
</evidence>
<dbReference type="PANTHER" id="PTHR36578:SF1">
    <property type="entry name" value="APPLE DOMAIN-CONTAINING PROTEIN"/>
    <property type="match status" value="1"/>
</dbReference>
<organism evidence="3 4">
    <name type="scientific">Aureobasidium melanogenum</name>
    <name type="common">Aureobasidium pullulans var. melanogenum</name>
    <dbReference type="NCBI Taxonomy" id="46634"/>
    <lineage>
        <taxon>Eukaryota</taxon>
        <taxon>Fungi</taxon>
        <taxon>Dikarya</taxon>
        <taxon>Ascomycota</taxon>
        <taxon>Pezizomycotina</taxon>
        <taxon>Dothideomycetes</taxon>
        <taxon>Dothideomycetidae</taxon>
        <taxon>Dothideales</taxon>
        <taxon>Saccotheciaceae</taxon>
        <taxon>Aureobasidium</taxon>
    </lineage>
</organism>
<comment type="caution">
    <text evidence="3">The sequence shown here is derived from an EMBL/GenBank/DDBJ whole genome shotgun (WGS) entry which is preliminary data.</text>
</comment>
<evidence type="ECO:0000313" key="4">
    <source>
        <dbReference type="Proteomes" id="UP000729357"/>
    </source>
</evidence>